<gene>
    <name evidence="1" type="ORF">DDF84_022635</name>
</gene>
<name>A0A482J091_9BURK</name>
<reference evidence="1 2" key="1">
    <citation type="submission" date="2019-03" db="EMBL/GenBank/DDBJ databases">
        <title>Comparative insights into the high quality Complete genome sequence of highly metal resistant Cupriavidus metallidurans strain BS1 isolated from a gold-copper mine.</title>
        <authorList>
            <person name="Mazhar H.S."/>
            <person name="Rensing C."/>
        </authorList>
    </citation>
    <scope>NUCLEOTIDE SEQUENCE [LARGE SCALE GENOMIC DNA]</scope>
    <source>
        <strain evidence="1 2">BS1</strain>
    </source>
</reference>
<dbReference type="OrthoDB" id="10003379at2"/>
<accession>A0A482J091</accession>
<evidence type="ECO:0000313" key="2">
    <source>
        <dbReference type="Proteomes" id="UP000253772"/>
    </source>
</evidence>
<dbReference type="RefSeq" id="WP_133258074.1">
    <property type="nucleotide sequence ID" value="NZ_CP037901.1"/>
</dbReference>
<protein>
    <submittedName>
        <fullName evidence="1">Uncharacterized protein</fullName>
    </submittedName>
</protein>
<sequence length="156" mass="17012">MPGNKRPARPKKIQNSKVKRKVSKESWVNTAFSPLEEMLEHIAAEGTLDVGSDGELLFTRKGTSVQYIVAQTFSAYADVFAVVRMRDPACPDASLLATFSEQLRSNGVSPIELQAVRECVAAIRVFAAKSEPLMVSDAAESVVIRYHLDAADAKTV</sequence>
<organism evidence="1 2">
    <name type="scientific">Cupriavidus metallidurans</name>
    <dbReference type="NCBI Taxonomy" id="119219"/>
    <lineage>
        <taxon>Bacteria</taxon>
        <taxon>Pseudomonadati</taxon>
        <taxon>Pseudomonadota</taxon>
        <taxon>Betaproteobacteria</taxon>
        <taxon>Burkholderiales</taxon>
        <taxon>Burkholderiaceae</taxon>
        <taxon>Cupriavidus</taxon>
    </lineage>
</organism>
<dbReference type="Proteomes" id="UP000253772">
    <property type="component" value="Chromosome c2"/>
</dbReference>
<proteinExistence type="predicted"/>
<evidence type="ECO:0000313" key="1">
    <source>
        <dbReference type="EMBL" id="QBP12524.1"/>
    </source>
</evidence>
<dbReference type="AlphaFoldDB" id="A0A482J091"/>
<dbReference type="EMBL" id="CP037901">
    <property type="protein sequence ID" value="QBP12524.1"/>
    <property type="molecule type" value="Genomic_DNA"/>
</dbReference>